<gene>
    <name evidence="3" type="ORF">XarbCFBP7409_11415</name>
</gene>
<protein>
    <recommendedName>
        <fullName evidence="5">Secreted protein</fullName>
    </recommendedName>
</protein>
<accession>A0A2S7A180</accession>
<reference evidence="3 4" key="1">
    <citation type="submission" date="2016-08" db="EMBL/GenBank/DDBJ databases">
        <title>Evolution of the type three secretion system and type three effector repertoires in Xanthomonas.</title>
        <authorList>
            <person name="Merda D."/>
            <person name="Briand M."/>
            <person name="Bosis E."/>
            <person name="Rousseau C."/>
            <person name="Portier P."/>
            <person name="Jacques M.-A."/>
            <person name="Fischer-Le Saux M."/>
        </authorList>
    </citation>
    <scope>NUCLEOTIDE SEQUENCE [LARGE SCALE GENOMIC DNA]</scope>
    <source>
        <strain evidence="3 4">CFBP 7409</strain>
    </source>
</reference>
<feature type="region of interest" description="Disordered" evidence="1">
    <location>
        <begin position="26"/>
        <end position="50"/>
    </location>
</feature>
<feature type="compositionally biased region" description="Low complexity" evidence="1">
    <location>
        <begin position="38"/>
        <end position="50"/>
    </location>
</feature>
<evidence type="ECO:0000313" key="3">
    <source>
        <dbReference type="EMBL" id="PPT99191.1"/>
    </source>
</evidence>
<comment type="caution">
    <text evidence="3">The sequence shown here is derived from an EMBL/GenBank/DDBJ whole genome shotgun (WGS) entry which is preliminary data.</text>
</comment>
<dbReference type="AlphaFoldDB" id="A0A2S7A180"/>
<evidence type="ECO:0000256" key="2">
    <source>
        <dbReference type="SAM" id="SignalP"/>
    </source>
</evidence>
<feature type="chain" id="PRO_5015695911" description="Secreted protein" evidence="2">
    <location>
        <begin position="21"/>
        <end position="247"/>
    </location>
</feature>
<feature type="compositionally biased region" description="Polar residues" evidence="1">
    <location>
        <begin position="27"/>
        <end position="37"/>
    </location>
</feature>
<keyword evidence="2" id="KW-0732">Signal</keyword>
<proteinExistence type="predicted"/>
<organism evidence="3 4">
    <name type="scientific">Xanthomonas arboricola pv. guizotiae</name>
    <dbReference type="NCBI Taxonomy" id="487867"/>
    <lineage>
        <taxon>Bacteria</taxon>
        <taxon>Pseudomonadati</taxon>
        <taxon>Pseudomonadota</taxon>
        <taxon>Gammaproteobacteria</taxon>
        <taxon>Lysobacterales</taxon>
        <taxon>Lysobacteraceae</taxon>
        <taxon>Xanthomonas</taxon>
    </lineage>
</organism>
<feature type="signal peptide" evidence="2">
    <location>
        <begin position="1"/>
        <end position="20"/>
    </location>
</feature>
<name>A0A2S7A180_9XANT</name>
<sequence length="247" mass="26280">MVVTVMALLACSAWSLHALHAPKAQRVQDQTVAPSTPSVAARSRQSSDSVSRSLFDTAMQQLACRERQHVQAAQVARGAVAATGQPARAGCVAGTLLQIEAMLRTAAARGDVDAQRYLLAQRVAEVMRRAVDATPAGMQTTLSPDAEREVAAIVSELEALALAGHHDAIDTLAQLVESPLLHTPDPVYAAAWRLAARQPPAHALDAAAPLRGEDEVLDSLTQQQQQQARIFAVELFNDCCRTPATAK</sequence>
<dbReference type="EMBL" id="MDSL01000021">
    <property type="protein sequence ID" value="PPT99191.1"/>
    <property type="molecule type" value="Genomic_DNA"/>
</dbReference>
<evidence type="ECO:0000313" key="4">
    <source>
        <dbReference type="Proteomes" id="UP000238049"/>
    </source>
</evidence>
<evidence type="ECO:0000256" key="1">
    <source>
        <dbReference type="SAM" id="MobiDB-lite"/>
    </source>
</evidence>
<evidence type="ECO:0008006" key="5">
    <source>
        <dbReference type="Google" id="ProtNLM"/>
    </source>
</evidence>
<dbReference type="Proteomes" id="UP000238049">
    <property type="component" value="Unassembled WGS sequence"/>
</dbReference>